<protein>
    <submittedName>
        <fullName evidence="1">Uncharacterized protein</fullName>
    </submittedName>
</protein>
<dbReference type="Proteomes" id="UP000178912">
    <property type="component" value="Unassembled WGS sequence"/>
</dbReference>
<name>A0A1E1LG26_9HELO</name>
<dbReference type="OrthoDB" id="191139at2759"/>
<evidence type="ECO:0000313" key="2">
    <source>
        <dbReference type="Proteomes" id="UP000178912"/>
    </source>
</evidence>
<dbReference type="EMBL" id="FJUX01000115">
    <property type="protein sequence ID" value="CZT09480.1"/>
    <property type="molecule type" value="Genomic_DNA"/>
</dbReference>
<sequence>MSSNGKFVELWGKLTPARKDIVLGSKSREEGGSGMAADFWEWCGKQIAEFV</sequence>
<proteinExistence type="predicted"/>
<accession>A0A1E1LG26</accession>
<gene>
    <name evidence="1" type="ORF">RAG0_14236</name>
</gene>
<evidence type="ECO:0000313" key="1">
    <source>
        <dbReference type="EMBL" id="CZT09480.1"/>
    </source>
</evidence>
<dbReference type="AlphaFoldDB" id="A0A1E1LG26"/>
<keyword evidence="2" id="KW-1185">Reference proteome</keyword>
<organism evidence="1 2">
    <name type="scientific">Rhynchosporium agropyri</name>
    <dbReference type="NCBI Taxonomy" id="914238"/>
    <lineage>
        <taxon>Eukaryota</taxon>
        <taxon>Fungi</taxon>
        <taxon>Dikarya</taxon>
        <taxon>Ascomycota</taxon>
        <taxon>Pezizomycotina</taxon>
        <taxon>Leotiomycetes</taxon>
        <taxon>Helotiales</taxon>
        <taxon>Ploettnerulaceae</taxon>
        <taxon>Rhynchosporium</taxon>
    </lineage>
</organism>
<reference evidence="2" key="1">
    <citation type="submission" date="2016-03" db="EMBL/GenBank/DDBJ databases">
        <authorList>
            <person name="Guldener U."/>
        </authorList>
    </citation>
    <scope>NUCLEOTIDE SEQUENCE [LARGE SCALE GENOMIC DNA]</scope>
    <source>
        <strain evidence="2">04CH-RAC-A.6.1</strain>
    </source>
</reference>